<comment type="similarity">
    <text evidence="2 7">Belongs to the Mediator complex subunit 9 family.</text>
</comment>
<evidence type="ECO:0000256" key="4">
    <source>
        <dbReference type="ARBA" id="ARBA00023159"/>
    </source>
</evidence>
<keyword evidence="6 7" id="KW-0539">Nucleus</keyword>
<dbReference type="GO" id="GO:0006357">
    <property type="term" value="P:regulation of transcription by RNA polymerase II"/>
    <property type="evidence" value="ECO:0007669"/>
    <property type="project" value="InterPro"/>
</dbReference>
<dbReference type="InterPro" id="IPR011425">
    <property type="entry name" value="Med9"/>
</dbReference>
<name>A0A5C3NLE0_9AGAM</name>
<comment type="subunit">
    <text evidence="7">Component of the Mediator complex.</text>
</comment>
<proteinExistence type="inferred from homology"/>
<dbReference type="Pfam" id="PF07544">
    <property type="entry name" value="Med9"/>
    <property type="match status" value="1"/>
</dbReference>
<evidence type="ECO:0000256" key="3">
    <source>
        <dbReference type="ARBA" id="ARBA00023015"/>
    </source>
</evidence>
<evidence type="ECO:0000256" key="2">
    <source>
        <dbReference type="ARBA" id="ARBA00008089"/>
    </source>
</evidence>
<evidence type="ECO:0000256" key="6">
    <source>
        <dbReference type="ARBA" id="ARBA00023242"/>
    </source>
</evidence>
<protein>
    <recommendedName>
        <fullName evidence="7">Mediator of RNA polymerase II transcription subunit 9</fullName>
    </recommendedName>
    <alternativeName>
        <fullName evidence="7">Mediator complex subunit 9</fullName>
    </alternativeName>
</protein>
<organism evidence="8 9">
    <name type="scientific">Heliocybe sulcata</name>
    <dbReference type="NCBI Taxonomy" id="5364"/>
    <lineage>
        <taxon>Eukaryota</taxon>
        <taxon>Fungi</taxon>
        <taxon>Dikarya</taxon>
        <taxon>Basidiomycota</taxon>
        <taxon>Agaricomycotina</taxon>
        <taxon>Agaricomycetes</taxon>
        <taxon>Gloeophyllales</taxon>
        <taxon>Gloeophyllaceae</taxon>
        <taxon>Heliocybe</taxon>
    </lineage>
</organism>
<dbReference type="GO" id="GO:0016592">
    <property type="term" value="C:mediator complex"/>
    <property type="evidence" value="ECO:0007669"/>
    <property type="project" value="InterPro"/>
</dbReference>
<dbReference type="GO" id="GO:0003712">
    <property type="term" value="F:transcription coregulator activity"/>
    <property type="evidence" value="ECO:0007669"/>
    <property type="project" value="InterPro"/>
</dbReference>
<sequence>MASTTAEYALPVAAFESLILKLLNVLEMTQRPEGTSTHQAKQTLLQATNEFKESLSHAKELAHGLPGGELLIQEQDELINMLEQLKERKRCAAFICATCST</sequence>
<dbReference type="OrthoDB" id="2563275at2759"/>
<evidence type="ECO:0000256" key="1">
    <source>
        <dbReference type="ARBA" id="ARBA00004123"/>
    </source>
</evidence>
<keyword evidence="3 7" id="KW-0805">Transcription regulation</keyword>
<keyword evidence="9" id="KW-1185">Reference proteome</keyword>
<comment type="subcellular location">
    <subcellularLocation>
        <location evidence="1 7">Nucleus</location>
    </subcellularLocation>
</comment>
<reference evidence="8 9" key="1">
    <citation type="journal article" date="2019" name="Nat. Ecol. Evol.">
        <title>Megaphylogeny resolves global patterns of mushroom evolution.</title>
        <authorList>
            <person name="Varga T."/>
            <person name="Krizsan K."/>
            <person name="Foldi C."/>
            <person name="Dima B."/>
            <person name="Sanchez-Garcia M."/>
            <person name="Sanchez-Ramirez S."/>
            <person name="Szollosi G.J."/>
            <person name="Szarkandi J.G."/>
            <person name="Papp V."/>
            <person name="Albert L."/>
            <person name="Andreopoulos W."/>
            <person name="Angelini C."/>
            <person name="Antonin V."/>
            <person name="Barry K.W."/>
            <person name="Bougher N.L."/>
            <person name="Buchanan P."/>
            <person name="Buyck B."/>
            <person name="Bense V."/>
            <person name="Catcheside P."/>
            <person name="Chovatia M."/>
            <person name="Cooper J."/>
            <person name="Damon W."/>
            <person name="Desjardin D."/>
            <person name="Finy P."/>
            <person name="Geml J."/>
            <person name="Haridas S."/>
            <person name="Hughes K."/>
            <person name="Justo A."/>
            <person name="Karasinski D."/>
            <person name="Kautmanova I."/>
            <person name="Kiss B."/>
            <person name="Kocsube S."/>
            <person name="Kotiranta H."/>
            <person name="LaButti K.M."/>
            <person name="Lechner B.E."/>
            <person name="Liimatainen K."/>
            <person name="Lipzen A."/>
            <person name="Lukacs Z."/>
            <person name="Mihaltcheva S."/>
            <person name="Morgado L.N."/>
            <person name="Niskanen T."/>
            <person name="Noordeloos M.E."/>
            <person name="Ohm R.A."/>
            <person name="Ortiz-Santana B."/>
            <person name="Ovrebo C."/>
            <person name="Racz N."/>
            <person name="Riley R."/>
            <person name="Savchenko A."/>
            <person name="Shiryaev A."/>
            <person name="Soop K."/>
            <person name="Spirin V."/>
            <person name="Szebenyi C."/>
            <person name="Tomsovsky M."/>
            <person name="Tulloss R.E."/>
            <person name="Uehling J."/>
            <person name="Grigoriev I.V."/>
            <person name="Vagvolgyi C."/>
            <person name="Papp T."/>
            <person name="Martin F.M."/>
            <person name="Miettinen O."/>
            <person name="Hibbett D.S."/>
            <person name="Nagy L.G."/>
        </authorList>
    </citation>
    <scope>NUCLEOTIDE SEQUENCE [LARGE SCALE GENOMIC DNA]</scope>
    <source>
        <strain evidence="8 9">OMC1185</strain>
    </source>
</reference>
<evidence type="ECO:0000256" key="5">
    <source>
        <dbReference type="ARBA" id="ARBA00023163"/>
    </source>
</evidence>
<keyword evidence="4 7" id="KW-0010">Activator</keyword>
<evidence type="ECO:0000313" key="9">
    <source>
        <dbReference type="Proteomes" id="UP000305948"/>
    </source>
</evidence>
<keyword evidence="5 7" id="KW-0804">Transcription</keyword>
<evidence type="ECO:0000313" key="8">
    <source>
        <dbReference type="EMBL" id="TFK57705.1"/>
    </source>
</evidence>
<dbReference type="EMBL" id="ML213503">
    <property type="protein sequence ID" value="TFK57705.1"/>
    <property type="molecule type" value="Genomic_DNA"/>
</dbReference>
<comment type="function">
    <text evidence="7">Component of the Mediator complex, a coactivator involved in the regulated transcription of nearly all RNA polymerase II-dependent genes. Mediator functions as a bridge to convey information from gene-specific regulatory proteins to the basal RNA polymerase II transcription machinery. Mediator is recruited to promoters by direct interactions with regulatory proteins and serves as a scaffold for the assembly of a functional preinitiation complex with RNA polymerase II and the general transcription factors.</text>
</comment>
<evidence type="ECO:0000256" key="7">
    <source>
        <dbReference type="RuleBase" id="RU364145"/>
    </source>
</evidence>
<accession>A0A5C3NLE0</accession>
<dbReference type="Proteomes" id="UP000305948">
    <property type="component" value="Unassembled WGS sequence"/>
</dbReference>
<dbReference type="AlphaFoldDB" id="A0A5C3NLE0"/>
<gene>
    <name evidence="7" type="primary">MED9</name>
    <name evidence="8" type="ORF">OE88DRAFT_1620038</name>
</gene>